<dbReference type="KEGG" id="ota:OT_ostta05g02980"/>
<reference evidence="5" key="1">
    <citation type="journal article" date="2006" name="Proc. Natl. Acad. Sci. U.S.A.">
        <title>Genome analysis of the smallest free-living eukaryote Ostreococcus tauri unveils many unique features.</title>
        <authorList>
            <person name="Derelle E."/>
            <person name="Ferraz C."/>
            <person name="Rombauts S."/>
            <person name="Rouze P."/>
            <person name="Worden A.Z."/>
            <person name="Robbens S."/>
            <person name="Partensky F."/>
            <person name="Degroeve S."/>
            <person name="Echeynie S."/>
            <person name="Cooke R."/>
            <person name="Saeys Y."/>
            <person name="Wuyts J."/>
            <person name="Jabbari K."/>
            <person name="Bowler C."/>
            <person name="Panaud O."/>
            <person name="Piegu B."/>
            <person name="Ball S.G."/>
            <person name="Ral J.-P."/>
            <person name="Bouget F.-Y."/>
            <person name="Piganeau G."/>
            <person name="De Baets B."/>
            <person name="Picard A."/>
            <person name="Delseny M."/>
            <person name="Demaille J."/>
            <person name="Van de Peer Y."/>
            <person name="Moreau H."/>
        </authorList>
    </citation>
    <scope>NUCLEOTIDE SEQUENCE [LARGE SCALE GENOMIC DNA]</scope>
    <source>
        <strain evidence="5">OTTH 0595 / CCAP 157/2 / RCC745</strain>
    </source>
</reference>
<dbReference type="PANTHER" id="PTHR43004">
    <property type="entry name" value="TRK SYSTEM POTASSIUM UPTAKE PROTEIN"/>
    <property type="match status" value="1"/>
</dbReference>
<dbReference type="Pfam" id="PF01494">
    <property type="entry name" value="FAD_binding_3"/>
    <property type="match status" value="1"/>
</dbReference>
<gene>
    <name evidence="4" type="ORF">OT_ostta05g02980</name>
</gene>
<dbReference type="Gene3D" id="3.50.50.60">
    <property type="entry name" value="FAD/NAD(P)-binding domain"/>
    <property type="match status" value="1"/>
</dbReference>
<dbReference type="GeneID" id="9835214"/>
<keyword evidence="2" id="KW-0274">FAD</keyword>
<dbReference type="Gene3D" id="3.30.9.10">
    <property type="entry name" value="D-Amino Acid Oxidase, subunit A, domain 2"/>
    <property type="match status" value="1"/>
</dbReference>
<keyword evidence="4" id="KW-0503">Monooxygenase</keyword>
<accession>A0A090M1G2</accession>
<dbReference type="AlphaFoldDB" id="A0A090M1G2"/>
<keyword evidence="1" id="KW-0285">Flavoprotein</keyword>
<dbReference type="GO" id="GO:0016709">
    <property type="term" value="F:oxidoreductase activity, acting on paired donors, with incorporation or reduction of molecular oxygen, NAD(P)H as one donor, and incorporation of one atom of oxygen"/>
    <property type="evidence" value="ECO:0007669"/>
    <property type="project" value="UniProtKB-ARBA"/>
</dbReference>
<dbReference type="PANTHER" id="PTHR43004:SF6">
    <property type="entry name" value="FAD_NAD(P)-BINDING OXIDOREDUCTASE FAMILY PROTEIN"/>
    <property type="match status" value="1"/>
</dbReference>
<dbReference type="SUPFAM" id="SSF51905">
    <property type="entry name" value="FAD/NAD(P)-binding domain"/>
    <property type="match status" value="1"/>
</dbReference>
<comment type="caution">
    <text evidence="4">The sequence shown here is derived from an EMBL/GenBank/DDBJ whole genome shotgun (WGS) entry which is preliminary data.</text>
</comment>
<dbReference type="PRINTS" id="PR00420">
    <property type="entry name" value="RNGMNOXGNASE"/>
</dbReference>
<name>A0A090M1G2_OSTTA</name>
<dbReference type="GO" id="GO:0071949">
    <property type="term" value="F:FAD binding"/>
    <property type="evidence" value="ECO:0007669"/>
    <property type="project" value="InterPro"/>
</dbReference>
<dbReference type="OrthoDB" id="1716816at2759"/>
<evidence type="ECO:0000256" key="1">
    <source>
        <dbReference type="ARBA" id="ARBA00022630"/>
    </source>
</evidence>
<evidence type="ECO:0000259" key="3">
    <source>
        <dbReference type="Pfam" id="PF01494"/>
    </source>
</evidence>
<dbReference type="STRING" id="70448.A0A090M1G2"/>
<keyword evidence="4" id="KW-0560">Oxidoreductase</keyword>
<dbReference type="Proteomes" id="UP000009170">
    <property type="component" value="Unassembled WGS sequence"/>
</dbReference>
<dbReference type="Gene3D" id="3.40.30.120">
    <property type="match status" value="1"/>
</dbReference>
<dbReference type="InterPro" id="IPR002938">
    <property type="entry name" value="FAD-bd"/>
</dbReference>
<dbReference type="EMBL" id="CAID01000005">
    <property type="protein sequence ID" value="CEF98026.1"/>
    <property type="molecule type" value="Genomic_DNA"/>
</dbReference>
<dbReference type="FunCoup" id="A0A090M1G2">
    <property type="interactions" value="7"/>
</dbReference>
<evidence type="ECO:0000313" key="4">
    <source>
        <dbReference type="EMBL" id="CEF98026.1"/>
    </source>
</evidence>
<dbReference type="GO" id="GO:0006744">
    <property type="term" value="P:ubiquinone biosynthetic process"/>
    <property type="evidence" value="ECO:0007669"/>
    <property type="project" value="TreeGrafter"/>
</dbReference>
<organism evidence="4 5">
    <name type="scientific">Ostreococcus tauri</name>
    <name type="common">Marine green alga</name>
    <dbReference type="NCBI Taxonomy" id="70448"/>
    <lineage>
        <taxon>Eukaryota</taxon>
        <taxon>Viridiplantae</taxon>
        <taxon>Chlorophyta</taxon>
        <taxon>Mamiellophyceae</taxon>
        <taxon>Mamiellales</taxon>
        <taxon>Bathycoccaceae</taxon>
        <taxon>Ostreococcus</taxon>
    </lineage>
</organism>
<keyword evidence="5" id="KW-1185">Reference proteome</keyword>
<proteinExistence type="predicted"/>
<dbReference type="RefSeq" id="XP_003079408.2">
    <property type="nucleotide sequence ID" value="XM_003079360.2"/>
</dbReference>
<dbReference type="InterPro" id="IPR050641">
    <property type="entry name" value="RIFMO-like"/>
</dbReference>
<sequence length="671" mass="72218">MTTRQCVTLRCMISRALGRSHASTSATGRFEGFARTLRSSIGANGGRNAREEAKDDAKSQTKTIRVPVVVLGAGPTGLALVALLKKFNVNAVALERGSARTKHPRAHYVNTRTMEVFRGLSGTMADAIATRSPPLDEWRHFRYVTNIVRGIELGVVDQFDGAKSARSSTSPTAATHFSQHKLTAALFELANVSEGRDGSGVIEGVRANAVVEDERGVSVRAVDIASGEGLDVEAEYCVVADGANSETRERLGLAMRGDRALQHLINVHFKSKALAEDVRENPAMLYFVFSPDVIAVIVAHDLHEGEFVAQIPFLPPVQDARDFTSTVCERLVRSAIGWKSDDGKNLEILDVRPWTMSAEVSETFGSGDRIFLAGDAAHRFPPSGGFGMNTGIQDAHNLAWKLAAVTRGLSSPKLLKTYEAERKPVAMRNTVLSVENFKGVLKIPNALGLPSFAADALRDAVSSLPSVIPGSIRKSILDAGLAFGRAQCGTLLTADNPIGSARRAAVRRMCEDPGGTLRLQFPKEDVGFSYEPADEKGLARLYTPGTLRVGVRVPHAWMQTTRGVMSTLDLVDENMTEPRFTVFARGFGGSADDLDGLVSSACNFLAQVVHVVDTPTELPSEAFDAHGVWYSKTQSVGQQSLVLVRPDGHVASIEIDPQKMIAALRSAAFAS</sequence>
<dbReference type="InterPro" id="IPR036188">
    <property type="entry name" value="FAD/NAD-bd_sf"/>
</dbReference>
<protein>
    <submittedName>
        <fullName evidence="4">Monooxygenase, FAD-binding</fullName>
    </submittedName>
</protein>
<dbReference type="GO" id="GO:0005739">
    <property type="term" value="C:mitochondrion"/>
    <property type="evidence" value="ECO:0007669"/>
    <property type="project" value="TreeGrafter"/>
</dbReference>
<feature type="domain" description="FAD-binding" evidence="3">
    <location>
        <begin position="66"/>
        <end position="430"/>
    </location>
</feature>
<evidence type="ECO:0000256" key="2">
    <source>
        <dbReference type="ARBA" id="ARBA00022827"/>
    </source>
</evidence>
<dbReference type="InParanoid" id="A0A090M1G2"/>
<reference evidence="4 5" key="2">
    <citation type="journal article" date="2014" name="BMC Genomics">
        <title>An improved genome of the model marine alga Ostreococcus tauri unfolds by assessing Illumina de novo assemblies.</title>
        <authorList>
            <person name="Blanc-Mathieu R."/>
            <person name="Verhelst B."/>
            <person name="Derelle E."/>
            <person name="Rombauts S."/>
            <person name="Bouget F.Y."/>
            <person name="Carre I."/>
            <person name="Chateau A."/>
            <person name="Eyre-Walker A."/>
            <person name="Grimsley N."/>
            <person name="Moreau H."/>
            <person name="Piegu B."/>
            <person name="Rivals E."/>
            <person name="Schackwitz W."/>
            <person name="Van de Peer Y."/>
            <person name="Piganeau G."/>
        </authorList>
    </citation>
    <scope>NUCLEOTIDE SEQUENCE [LARGE SCALE GENOMIC DNA]</scope>
    <source>
        <strain evidence="5">OTTH 0595 / CCAP 157/2 / RCC745</strain>
    </source>
</reference>
<evidence type="ECO:0000313" key="5">
    <source>
        <dbReference type="Proteomes" id="UP000009170"/>
    </source>
</evidence>